<evidence type="ECO:0000256" key="2">
    <source>
        <dbReference type="SAM" id="SignalP"/>
    </source>
</evidence>
<dbReference type="RefSeq" id="XP_011771323.1">
    <property type="nucleotide sequence ID" value="XM_011773021.1"/>
</dbReference>
<dbReference type="GeneID" id="23858476"/>
<feature type="region of interest" description="Disordered" evidence="1">
    <location>
        <begin position="74"/>
        <end position="104"/>
    </location>
</feature>
<dbReference type="AlphaFoldDB" id="C9ZI90"/>
<name>C9ZI90_TRYB9</name>
<organism evidence="3 4">
    <name type="scientific">Trypanosoma brucei gambiense (strain MHOM/CI/86/DAL972)</name>
    <dbReference type="NCBI Taxonomy" id="679716"/>
    <lineage>
        <taxon>Eukaryota</taxon>
        <taxon>Discoba</taxon>
        <taxon>Euglenozoa</taxon>
        <taxon>Kinetoplastea</taxon>
        <taxon>Metakinetoplastina</taxon>
        <taxon>Trypanosomatida</taxon>
        <taxon>Trypanosomatidae</taxon>
        <taxon>Trypanosoma</taxon>
    </lineage>
</organism>
<keyword evidence="2" id="KW-0732">Signal</keyword>
<sequence length="104" mass="12145">MCGGGKCVYFVYMCLCLCTCPSFLPPSPSLQNKQTNKLIYILANIVVSNEVKGANNEWPVVQKRVEGRHMKYMIKEKEKEKEKEEEEEEGNKKKKEKEKKITQW</sequence>
<reference evidence="4" key="1">
    <citation type="journal article" date="2010" name="PLoS Negl. Trop. Dis.">
        <title>The genome sequence of Trypanosoma brucei gambiense, causative agent of chronic human african trypanosomiasis.</title>
        <authorList>
            <person name="Jackson A.P."/>
            <person name="Sanders M."/>
            <person name="Berry A."/>
            <person name="McQuillan J."/>
            <person name="Aslett M.A."/>
            <person name="Quail M.A."/>
            <person name="Chukualim B."/>
            <person name="Capewell P."/>
            <person name="MacLeod A."/>
            <person name="Melville S.E."/>
            <person name="Gibson W."/>
            <person name="Barry J.D."/>
            <person name="Berriman M."/>
            <person name="Hertz-Fowler C."/>
        </authorList>
    </citation>
    <scope>NUCLEOTIDE SEQUENCE [LARGE SCALE GENOMIC DNA]</scope>
    <source>
        <strain evidence="4">MHOM/CI/86/DAL972</strain>
    </source>
</reference>
<evidence type="ECO:0000313" key="3">
    <source>
        <dbReference type="EMBL" id="CBH08882.1"/>
    </source>
</evidence>
<evidence type="ECO:0008006" key="5">
    <source>
        <dbReference type="Google" id="ProtNLM"/>
    </source>
</evidence>
<protein>
    <recommendedName>
        <fullName evidence="5">T. brucei spp.-specific protein</fullName>
    </recommendedName>
</protein>
<dbReference type="EMBL" id="FN554964">
    <property type="protein sequence ID" value="CBH08882.1"/>
    <property type="molecule type" value="Genomic_DNA"/>
</dbReference>
<accession>C9ZI90</accession>
<evidence type="ECO:0000256" key="1">
    <source>
        <dbReference type="SAM" id="MobiDB-lite"/>
    </source>
</evidence>
<dbReference type="KEGG" id="tbg:TbgDal_I730"/>
<feature type="chain" id="PRO_5003005744" description="T. brucei spp.-specific protein" evidence="2">
    <location>
        <begin position="30"/>
        <end position="104"/>
    </location>
</feature>
<feature type="signal peptide" evidence="2">
    <location>
        <begin position="1"/>
        <end position="29"/>
    </location>
</feature>
<gene>
    <name evidence="3" type="ORF">TbgDal_I730</name>
</gene>
<evidence type="ECO:0000313" key="4">
    <source>
        <dbReference type="Proteomes" id="UP000002316"/>
    </source>
</evidence>
<dbReference type="Proteomes" id="UP000002316">
    <property type="component" value="Chromosome 1"/>
</dbReference>
<proteinExistence type="predicted"/>